<evidence type="ECO:0000313" key="1">
    <source>
        <dbReference type="EMBL" id="ETM48500.1"/>
    </source>
</evidence>
<sequence length="46" mass="5466">MSIFILEIALLEIVKRRDLRNSRIDLPSKDVPSMDEELHLQRKAFE</sequence>
<dbReference type="Proteomes" id="UP000054532">
    <property type="component" value="Unassembled WGS sequence"/>
</dbReference>
<proteinExistence type="predicted"/>
<gene>
    <name evidence="1" type="ORF">L914_06965</name>
</gene>
<accession>W2NIY8</accession>
<name>W2NIY8_PHYNI</name>
<reference evidence="1" key="1">
    <citation type="submission" date="2013-11" db="EMBL/GenBank/DDBJ databases">
        <title>The Genome Sequence of Phytophthora parasitica IAC_01/95.</title>
        <authorList>
            <consortium name="The Broad Institute Genomics Platform"/>
            <person name="Russ C."/>
            <person name="Tyler B."/>
            <person name="Panabieres F."/>
            <person name="Shan W."/>
            <person name="Tripathy S."/>
            <person name="Grunwald N."/>
            <person name="Machado M."/>
            <person name="Johnson C.S."/>
            <person name="Arredondo F."/>
            <person name="Hong C."/>
            <person name="Coffey M."/>
            <person name="Young S.K."/>
            <person name="Zeng Q."/>
            <person name="Gargeya S."/>
            <person name="Fitzgerald M."/>
            <person name="Abouelleil A."/>
            <person name="Alvarado L."/>
            <person name="Chapman S.B."/>
            <person name="Gainer-Dewar J."/>
            <person name="Goldberg J."/>
            <person name="Griggs A."/>
            <person name="Gujja S."/>
            <person name="Hansen M."/>
            <person name="Howarth C."/>
            <person name="Imamovic A."/>
            <person name="Ireland A."/>
            <person name="Larimer J."/>
            <person name="McCowan C."/>
            <person name="Murphy C."/>
            <person name="Pearson M."/>
            <person name="Poon T.W."/>
            <person name="Priest M."/>
            <person name="Roberts A."/>
            <person name="Saif S."/>
            <person name="Shea T."/>
            <person name="Sykes S."/>
            <person name="Wortman J."/>
            <person name="Nusbaum C."/>
            <person name="Birren B."/>
        </authorList>
    </citation>
    <scope>NUCLEOTIDE SEQUENCE [LARGE SCALE GENOMIC DNA]</scope>
    <source>
        <strain evidence="1">IAC_01/95</strain>
    </source>
</reference>
<protein>
    <submittedName>
        <fullName evidence="1">Uncharacterized protein</fullName>
    </submittedName>
</protein>
<organism evidence="1">
    <name type="scientific">Phytophthora nicotianae</name>
    <name type="common">Potato buckeye rot agent</name>
    <name type="synonym">Phytophthora parasitica</name>
    <dbReference type="NCBI Taxonomy" id="4792"/>
    <lineage>
        <taxon>Eukaryota</taxon>
        <taxon>Sar</taxon>
        <taxon>Stramenopiles</taxon>
        <taxon>Oomycota</taxon>
        <taxon>Peronosporomycetes</taxon>
        <taxon>Peronosporales</taxon>
        <taxon>Peronosporaceae</taxon>
        <taxon>Phytophthora</taxon>
    </lineage>
</organism>
<dbReference type="EMBL" id="KI692359">
    <property type="protein sequence ID" value="ETM48500.1"/>
    <property type="molecule type" value="Genomic_DNA"/>
</dbReference>
<dbReference type="AlphaFoldDB" id="W2NIY8"/>